<feature type="transmembrane region" description="Helical" evidence="1">
    <location>
        <begin position="12"/>
        <end position="34"/>
    </location>
</feature>
<gene>
    <name evidence="2" type="ORF">D2V04_07700</name>
</gene>
<keyword evidence="1" id="KW-0812">Transmembrane</keyword>
<proteinExistence type="predicted"/>
<feature type="transmembrane region" description="Helical" evidence="1">
    <location>
        <begin position="113"/>
        <end position="129"/>
    </location>
</feature>
<evidence type="ECO:0000256" key="1">
    <source>
        <dbReference type="SAM" id="Phobius"/>
    </source>
</evidence>
<dbReference type="AlphaFoldDB" id="A0A418NI68"/>
<feature type="transmembrane region" description="Helical" evidence="1">
    <location>
        <begin position="90"/>
        <end position="107"/>
    </location>
</feature>
<keyword evidence="1" id="KW-0472">Membrane</keyword>
<reference evidence="2 3" key="1">
    <citation type="submission" date="2018-08" db="EMBL/GenBank/DDBJ databases">
        <title>Altererythrobacter sp.Ery1 and Ery12, the genome sequencing of novel strains in genus Alterythrobacter.</title>
        <authorList>
            <person name="Cheng H."/>
            <person name="Wu Y.-H."/>
            <person name="Fang C."/>
            <person name="Xu X.-W."/>
        </authorList>
    </citation>
    <scope>NUCLEOTIDE SEQUENCE [LARGE SCALE GENOMIC DNA]</scope>
    <source>
        <strain evidence="2 3">Ery1</strain>
    </source>
</reference>
<feature type="transmembrane region" description="Helical" evidence="1">
    <location>
        <begin position="63"/>
        <end position="83"/>
    </location>
</feature>
<name>A0A418NI68_9SPHN</name>
<comment type="caution">
    <text evidence="2">The sequence shown here is derived from an EMBL/GenBank/DDBJ whole genome shotgun (WGS) entry which is preliminary data.</text>
</comment>
<protein>
    <submittedName>
        <fullName evidence="2">Uncharacterized protein</fullName>
    </submittedName>
</protein>
<dbReference type="EMBL" id="QXFK01000015">
    <property type="protein sequence ID" value="RIV78680.1"/>
    <property type="molecule type" value="Genomic_DNA"/>
</dbReference>
<accession>A0A418NI68</accession>
<evidence type="ECO:0000313" key="2">
    <source>
        <dbReference type="EMBL" id="RIV78680.1"/>
    </source>
</evidence>
<evidence type="ECO:0000313" key="3">
    <source>
        <dbReference type="Proteomes" id="UP000285092"/>
    </source>
</evidence>
<dbReference type="Proteomes" id="UP000285092">
    <property type="component" value="Unassembled WGS sequence"/>
</dbReference>
<sequence length="140" mass="14429">MGAAMTNPLIRNALAVGAGLVAAMIAMAIVQTIGDAVLPSPPDLAGMEDPAQAMDLVPVEARIAVALAWFLGALAGACAAIAISRRVLPAWIVGLLIALLGVWSTRMVPHPDWLLAASAVLPLVAVLVAKRLMIRRIVAV</sequence>
<keyword evidence="3" id="KW-1185">Reference proteome</keyword>
<organism evidence="2 3">
    <name type="scientific">Pelagerythrobacter aerophilus</name>
    <dbReference type="NCBI Taxonomy" id="2306995"/>
    <lineage>
        <taxon>Bacteria</taxon>
        <taxon>Pseudomonadati</taxon>
        <taxon>Pseudomonadota</taxon>
        <taxon>Alphaproteobacteria</taxon>
        <taxon>Sphingomonadales</taxon>
        <taxon>Erythrobacteraceae</taxon>
        <taxon>Pelagerythrobacter</taxon>
    </lineage>
</organism>
<keyword evidence="1" id="KW-1133">Transmembrane helix</keyword>